<protein>
    <submittedName>
        <fullName evidence="1">Uncharacterized protein</fullName>
    </submittedName>
</protein>
<proteinExistence type="predicted"/>
<gene>
    <name evidence="1" type="ORF">OA57_11670</name>
</gene>
<sequence>MASDGNRWAVENINGKNVYHRFQNDGNGNFHWNGSTNGKTAFGENRADIGKIPAEITREK</sequence>
<evidence type="ECO:0000313" key="2">
    <source>
        <dbReference type="Proteomes" id="UP000030380"/>
    </source>
</evidence>
<dbReference type="AlphaFoldDB" id="A0A0A3AJ49"/>
<organism evidence="1 2">
    <name type="scientific">Chelonobacter oris</name>
    <dbReference type="NCBI Taxonomy" id="505317"/>
    <lineage>
        <taxon>Bacteria</taxon>
        <taxon>Pseudomonadati</taxon>
        <taxon>Pseudomonadota</taxon>
        <taxon>Gammaproteobacteria</taxon>
        <taxon>Pasteurellales</taxon>
        <taxon>Pasteurellaceae</taxon>
        <taxon>Chelonobacter</taxon>
    </lineage>
</organism>
<comment type="caution">
    <text evidence="1">The sequence shown here is derived from an EMBL/GenBank/DDBJ whole genome shotgun (WGS) entry which is preliminary data.</text>
</comment>
<keyword evidence="2" id="KW-1185">Reference proteome</keyword>
<accession>A0A0A3AJ49</accession>
<reference evidence="1 2" key="1">
    <citation type="submission" date="2014-11" db="EMBL/GenBank/DDBJ databases">
        <title>Draft genome sequence of Chelonobacter oris 1662T, associated with respiratory disease in Hermann's Tortoises.</title>
        <authorList>
            <person name="Kudirkiene E."/>
            <person name="Hansen M.J."/>
            <person name="Bojesen A.M."/>
        </authorList>
    </citation>
    <scope>NUCLEOTIDE SEQUENCE [LARGE SCALE GENOMIC DNA]</scope>
    <source>
        <strain evidence="1 2">1662</strain>
    </source>
</reference>
<evidence type="ECO:0000313" key="1">
    <source>
        <dbReference type="EMBL" id="KGQ69428.1"/>
    </source>
</evidence>
<dbReference type="STRING" id="505317.OA57_11670"/>
<dbReference type="OrthoDB" id="2664633at2"/>
<dbReference type="EMBL" id="JSUM01000022">
    <property type="protein sequence ID" value="KGQ69428.1"/>
    <property type="molecule type" value="Genomic_DNA"/>
</dbReference>
<dbReference type="RefSeq" id="WP_034618084.1">
    <property type="nucleotide sequence ID" value="NZ_JSUM01000022.1"/>
</dbReference>
<dbReference type="Proteomes" id="UP000030380">
    <property type="component" value="Unassembled WGS sequence"/>
</dbReference>
<name>A0A0A3AJ49_9PAST</name>